<dbReference type="InterPro" id="IPR024810">
    <property type="entry name" value="MAB21L/cGLR"/>
</dbReference>
<reference evidence="1" key="1">
    <citation type="submission" date="2019-10" db="EMBL/GenBank/DDBJ databases">
        <title>Bird 10,000 Genomes (B10K) Project - Family phase.</title>
        <authorList>
            <person name="Zhang G."/>
        </authorList>
    </citation>
    <scope>NUCLEOTIDE SEQUENCE</scope>
    <source>
        <strain evidence="1">B10K-DU-002-57</strain>
        <tissue evidence="1">Muscle</tissue>
    </source>
</reference>
<dbReference type="PRINTS" id="PR02107">
    <property type="entry name" value="INOS145TPRIP"/>
</dbReference>
<name>A0A852BJ37_9CORV</name>
<dbReference type="AlphaFoldDB" id="A0A852BJ37"/>
<gene>
    <name evidence="1" type="primary">Itpripl1_3</name>
    <name evidence="1" type="ORF">CHLCYA_R11346</name>
</gene>
<evidence type="ECO:0000313" key="1">
    <source>
        <dbReference type="EMBL" id="NXP68184.1"/>
    </source>
</evidence>
<proteinExistence type="predicted"/>
<organism evidence="1 2">
    <name type="scientific">Chloropsis cyanopogon</name>
    <dbReference type="NCBI Taxonomy" id="1218682"/>
    <lineage>
        <taxon>Eukaryota</taxon>
        <taxon>Metazoa</taxon>
        <taxon>Chordata</taxon>
        <taxon>Craniata</taxon>
        <taxon>Vertebrata</taxon>
        <taxon>Euteleostomi</taxon>
        <taxon>Archelosauria</taxon>
        <taxon>Archosauria</taxon>
        <taxon>Dinosauria</taxon>
        <taxon>Saurischia</taxon>
        <taxon>Theropoda</taxon>
        <taxon>Coelurosauria</taxon>
        <taxon>Aves</taxon>
        <taxon>Neognathae</taxon>
        <taxon>Neoaves</taxon>
        <taxon>Telluraves</taxon>
        <taxon>Australaves</taxon>
        <taxon>Passeriformes</taxon>
        <taxon>Corvoidea</taxon>
        <taxon>Irenidae</taxon>
        <taxon>Chloropsis</taxon>
    </lineage>
</organism>
<dbReference type="EMBL" id="WEZZ01036890">
    <property type="protein sequence ID" value="NXP68184.1"/>
    <property type="molecule type" value="Genomic_DNA"/>
</dbReference>
<dbReference type="PANTHER" id="PTHR10656:SF40">
    <property type="entry name" value="INOSITOL 1,4,5-TRISPHOSPHATE RECEPTOR-INTERACTING PROTEIN-LIKE 1"/>
    <property type="match status" value="1"/>
</dbReference>
<dbReference type="PANTHER" id="PTHR10656">
    <property type="entry name" value="CELL FATE DETERMINING PROTEIN MAB21-RELATED"/>
    <property type="match status" value="1"/>
</dbReference>
<dbReference type="Gene3D" id="1.10.1410.40">
    <property type="match status" value="1"/>
</dbReference>
<dbReference type="GO" id="GO:0016020">
    <property type="term" value="C:membrane"/>
    <property type="evidence" value="ECO:0007669"/>
    <property type="project" value="TreeGrafter"/>
</dbReference>
<dbReference type="InterPro" id="IPR026250">
    <property type="entry name" value="ITPRIP-like"/>
</dbReference>
<feature type="non-terminal residue" evidence="1">
    <location>
        <position position="328"/>
    </location>
</feature>
<keyword evidence="2" id="KW-1185">Reference proteome</keyword>
<evidence type="ECO:0000313" key="2">
    <source>
        <dbReference type="Proteomes" id="UP000614263"/>
    </source>
</evidence>
<feature type="non-terminal residue" evidence="1">
    <location>
        <position position="1"/>
    </location>
</feature>
<comment type="caution">
    <text evidence="1">The sequence shown here is derived from an EMBL/GenBank/DDBJ whole genome shotgun (WGS) entry which is preliminary data.</text>
</comment>
<sequence>GQGLSNSFYPMPQEAIGVGSAFEGWSPRAQDVVYQVLVPLSPSPGHAFCLERSTAGMLQGNFCVCVELLCTCRRERFGEDMLCCLHQPEEELRRKEDPRLLHTLCTGSYLDMEKTVQWFCQFVRVAWLLLPQSCRGHLTLQPSSCSCKFQLSKDEESFTAEMVFAVRQGVSDIFVGSQPTQVGIPNTAWLQTYAVAEAKFFRHISRQAPQDSWHCKCLQLLSRSLTGVGLSSYTLKTVAMHVLSTIPPAQCRRRDLGQRLMDMLRYLCCSLKTKRLNHFVRGNARFPRVISLPSELRVAEPPNLFQHLASNPDAHVKAMQEYIGLLHR</sequence>
<protein>
    <submittedName>
        <fullName evidence="1">IPIL1 protein</fullName>
    </submittedName>
</protein>
<dbReference type="Proteomes" id="UP000614263">
    <property type="component" value="Unassembled WGS sequence"/>
</dbReference>
<accession>A0A852BJ37</accession>
<dbReference type="SMART" id="SM01265">
    <property type="entry name" value="Mab-21"/>
    <property type="match status" value="1"/>
</dbReference>